<keyword evidence="8 11" id="KW-0472">Membrane</keyword>
<feature type="transmembrane region" description="Helical" evidence="11">
    <location>
        <begin position="428"/>
        <end position="445"/>
    </location>
</feature>
<comment type="pathway">
    <text evidence="2">Protein modification; protein glycosylation.</text>
</comment>
<evidence type="ECO:0000256" key="4">
    <source>
        <dbReference type="ARBA" id="ARBA00022676"/>
    </source>
</evidence>
<feature type="transmembrane region" description="Helical" evidence="11">
    <location>
        <begin position="21"/>
        <end position="40"/>
    </location>
</feature>
<sequence length="527" mass="58409">MIETRAHAIDKLKDAPPQDRLVGWLVTLAITAFAFAIRWVDLRRPGNLVFDETYYPKDAWTMLHLGYEGTWPETQPGTKTKINDAIAQGITNGWTPEPSFVVHPPLGKWLIALGEHFYGMNSFGWRVSSLVAGTLLVMATIRLARRLSRSTLVGGIAGLLLALDGLAFTMSRIGLLDIFQALFLVCGVACVAADRDWFRHRLAAYLEHAGWADLGGSFGPGLVLRPWRIAAGVCFGLACAVKWNSMFVLAAMGILSVVWDLGARRLAGAGHRSLLSLLRDGIPAFVQLVVVAVPVYLASWTGWLVTHGGWSRDWGAKNPDAWTTRFLGKPLASLWHYHQEIYNFHTGDSMMNATHVYEANPWGWLVMARPIGIDAVNDIKPGVDGCQAVNDTCLRVISGAGTPVLWWMALAALLAGLVVWIAGRDWRFGLPIVAAMSTYLPWFNYDDRPLFFFYAICIIPFTVTVLALWLGKLLGPADGPDRRRRALLVGGAVALVAANFCFIYPVLTDQMMTRKAWLARMWFRSWI</sequence>
<dbReference type="GO" id="GO:0016757">
    <property type="term" value="F:glycosyltransferase activity"/>
    <property type="evidence" value="ECO:0007669"/>
    <property type="project" value="UniProtKB-KW"/>
</dbReference>
<evidence type="ECO:0000256" key="10">
    <source>
        <dbReference type="ARBA" id="ARBA00093644"/>
    </source>
</evidence>
<evidence type="ECO:0000256" key="1">
    <source>
        <dbReference type="ARBA" id="ARBA00004127"/>
    </source>
</evidence>
<proteinExistence type="inferred from homology"/>
<dbReference type="PANTHER" id="PTHR10050">
    <property type="entry name" value="DOLICHYL-PHOSPHATE-MANNOSE--PROTEIN MANNOSYLTRANSFERASE"/>
    <property type="match status" value="1"/>
</dbReference>
<evidence type="ECO:0000256" key="2">
    <source>
        <dbReference type="ARBA" id="ARBA00004922"/>
    </source>
</evidence>
<evidence type="ECO:0000256" key="8">
    <source>
        <dbReference type="ARBA" id="ARBA00023136"/>
    </source>
</evidence>
<feature type="transmembrane region" description="Helical" evidence="11">
    <location>
        <begin position="243"/>
        <end position="263"/>
    </location>
</feature>
<name>A0ABW4RZV3_9ACTN</name>
<dbReference type="InterPro" id="IPR003342">
    <property type="entry name" value="ArnT-like_N"/>
</dbReference>
<dbReference type="RefSeq" id="WP_386751665.1">
    <property type="nucleotide sequence ID" value="NZ_BAAAIX010000026.1"/>
</dbReference>
<evidence type="ECO:0000313" key="13">
    <source>
        <dbReference type="EMBL" id="MFD1890973.1"/>
    </source>
</evidence>
<evidence type="ECO:0000256" key="5">
    <source>
        <dbReference type="ARBA" id="ARBA00022679"/>
    </source>
</evidence>
<evidence type="ECO:0000256" key="6">
    <source>
        <dbReference type="ARBA" id="ARBA00022692"/>
    </source>
</evidence>
<feature type="transmembrane region" description="Helical" evidence="11">
    <location>
        <begin position="151"/>
        <end position="168"/>
    </location>
</feature>
<dbReference type="Proteomes" id="UP001597326">
    <property type="component" value="Unassembled WGS sequence"/>
</dbReference>
<feature type="transmembrane region" description="Helical" evidence="11">
    <location>
        <begin position="404"/>
        <end position="421"/>
    </location>
</feature>
<protein>
    <recommendedName>
        <fullName evidence="9">Polyprenol-phosphate-mannose--protein mannosyltransferase</fullName>
    </recommendedName>
    <alternativeName>
        <fullName evidence="10">Protein O-mannosyltransferase</fullName>
    </alternativeName>
</protein>
<organism evidence="13 14">
    <name type="scientific">Luteococcus peritonei</name>
    <dbReference type="NCBI Taxonomy" id="88874"/>
    <lineage>
        <taxon>Bacteria</taxon>
        <taxon>Bacillati</taxon>
        <taxon>Actinomycetota</taxon>
        <taxon>Actinomycetes</taxon>
        <taxon>Propionibacteriales</taxon>
        <taxon>Propionibacteriaceae</taxon>
        <taxon>Luteococcus</taxon>
    </lineage>
</organism>
<evidence type="ECO:0000256" key="7">
    <source>
        <dbReference type="ARBA" id="ARBA00022989"/>
    </source>
</evidence>
<feature type="transmembrane region" description="Helical" evidence="11">
    <location>
        <begin position="486"/>
        <end position="507"/>
    </location>
</feature>
<comment type="subcellular location">
    <subcellularLocation>
        <location evidence="1">Endomembrane system</location>
        <topology evidence="1">Multi-pass membrane protein</topology>
    </subcellularLocation>
</comment>
<evidence type="ECO:0000259" key="12">
    <source>
        <dbReference type="Pfam" id="PF02366"/>
    </source>
</evidence>
<keyword evidence="6 11" id="KW-0812">Transmembrane</keyword>
<dbReference type="EMBL" id="JBHUFZ010000028">
    <property type="protein sequence ID" value="MFD1890973.1"/>
    <property type="molecule type" value="Genomic_DNA"/>
</dbReference>
<accession>A0ABW4RZV3</accession>
<dbReference type="PANTHER" id="PTHR10050:SF46">
    <property type="entry name" value="PROTEIN O-MANNOSYL-TRANSFERASE 2"/>
    <property type="match status" value="1"/>
</dbReference>
<feature type="transmembrane region" description="Helical" evidence="11">
    <location>
        <begin position="123"/>
        <end position="144"/>
    </location>
</feature>
<comment type="caution">
    <text evidence="13">The sequence shown here is derived from an EMBL/GenBank/DDBJ whole genome shotgun (WGS) entry which is preliminary data.</text>
</comment>
<dbReference type="Pfam" id="PF02366">
    <property type="entry name" value="PMT"/>
    <property type="match status" value="1"/>
</dbReference>
<reference evidence="14" key="1">
    <citation type="journal article" date="2019" name="Int. J. Syst. Evol. Microbiol.">
        <title>The Global Catalogue of Microorganisms (GCM) 10K type strain sequencing project: providing services to taxonomists for standard genome sequencing and annotation.</title>
        <authorList>
            <consortium name="The Broad Institute Genomics Platform"/>
            <consortium name="The Broad Institute Genome Sequencing Center for Infectious Disease"/>
            <person name="Wu L."/>
            <person name="Ma J."/>
        </authorList>
    </citation>
    <scope>NUCLEOTIDE SEQUENCE [LARGE SCALE GENOMIC DNA]</scope>
    <source>
        <strain evidence="14">CAIM 431</strain>
    </source>
</reference>
<feature type="transmembrane region" description="Helical" evidence="11">
    <location>
        <begin position="451"/>
        <end position="474"/>
    </location>
</feature>
<feature type="transmembrane region" description="Helical" evidence="11">
    <location>
        <begin position="174"/>
        <end position="193"/>
    </location>
</feature>
<feature type="transmembrane region" description="Helical" evidence="11">
    <location>
        <begin position="284"/>
        <end position="305"/>
    </location>
</feature>
<evidence type="ECO:0000256" key="9">
    <source>
        <dbReference type="ARBA" id="ARBA00093617"/>
    </source>
</evidence>
<keyword evidence="5" id="KW-0808">Transferase</keyword>
<evidence type="ECO:0000256" key="3">
    <source>
        <dbReference type="ARBA" id="ARBA00007222"/>
    </source>
</evidence>
<feature type="domain" description="ArnT-like N-terminal" evidence="12">
    <location>
        <begin position="104"/>
        <end position="192"/>
    </location>
</feature>
<dbReference type="InterPro" id="IPR027005">
    <property type="entry name" value="PMT-like"/>
</dbReference>
<keyword evidence="4 13" id="KW-0328">Glycosyltransferase</keyword>
<keyword evidence="7 11" id="KW-1133">Transmembrane helix</keyword>
<gene>
    <name evidence="13" type="ORF">ACFSCS_12385</name>
</gene>
<comment type="similarity">
    <text evidence="3">Belongs to the glycosyltransferase 39 family.</text>
</comment>
<evidence type="ECO:0000313" key="14">
    <source>
        <dbReference type="Proteomes" id="UP001597326"/>
    </source>
</evidence>
<keyword evidence="14" id="KW-1185">Reference proteome</keyword>
<evidence type="ECO:0000256" key="11">
    <source>
        <dbReference type="SAM" id="Phobius"/>
    </source>
</evidence>